<dbReference type="eggNOG" id="ENOG5034266">
    <property type="taxonomic scope" value="Bacteria"/>
</dbReference>
<accession>A0A0A7EIY9</accession>
<evidence type="ECO:0000313" key="3">
    <source>
        <dbReference type="Proteomes" id="UP000030341"/>
    </source>
</evidence>
<feature type="signal peptide" evidence="1">
    <location>
        <begin position="1"/>
        <end position="19"/>
    </location>
</feature>
<organism evidence="2 3">
    <name type="scientific">Pseudoalteromonas piratica</name>
    <dbReference type="NCBI Taxonomy" id="1348114"/>
    <lineage>
        <taxon>Bacteria</taxon>
        <taxon>Pseudomonadati</taxon>
        <taxon>Pseudomonadota</taxon>
        <taxon>Gammaproteobacteria</taxon>
        <taxon>Alteromonadales</taxon>
        <taxon>Pseudoalteromonadaceae</taxon>
        <taxon>Pseudoalteromonas</taxon>
    </lineage>
</organism>
<keyword evidence="1" id="KW-0732">Signal</keyword>
<reference evidence="2 3" key="1">
    <citation type="submission" date="2014-11" db="EMBL/GenBank/DDBJ databases">
        <title>Complete Genome Sequence of Pseudoalteromonas sp. Strain OCN003 Isolated from Kaneohe Bay, Oahu, Hawaii.</title>
        <authorList>
            <person name="Beurmann S."/>
            <person name="Videau P."/>
            <person name="Ushijima B."/>
            <person name="Smith A.M."/>
            <person name="Aeby G.S."/>
            <person name="Callahan S.M."/>
            <person name="Belcaid M."/>
        </authorList>
    </citation>
    <scope>NUCLEOTIDE SEQUENCE [LARGE SCALE GENOMIC DNA]</scope>
    <source>
        <strain evidence="2 3">OCN003</strain>
    </source>
</reference>
<dbReference type="OrthoDB" id="9796058at2"/>
<evidence type="ECO:0000313" key="2">
    <source>
        <dbReference type="EMBL" id="AIY66605.1"/>
    </source>
</evidence>
<feature type="chain" id="PRO_5002037955" evidence="1">
    <location>
        <begin position="20"/>
        <end position="150"/>
    </location>
</feature>
<protein>
    <submittedName>
        <fullName evidence="2">Uncharacterized protein</fullName>
    </submittedName>
</protein>
<sequence>MKYLLAFSFLLILSNNAFAQKLDVGVNIPADFGETFKREKINYEQFKGNPFYLLVWDSANELLLRDILRRTKDSPAPVVVMCLGQVKVGSRKKDYTECEHQVSLLSNERVTLIKKKRNTIAKTVKLPTTDHLFVIDEKGTVVQKVRLRAR</sequence>
<gene>
    <name evidence="2" type="ORF">OM33_15795</name>
</gene>
<dbReference type="Proteomes" id="UP000030341">
    <property type="component" value="Chromosome 2"/>
</dbReference>
<name>A0A0A7EIY9_9GAMM</name>
<proteinExistence type="predicted"/>
<dbReference type="AlphaFoldDB" id="A0A0A7EIY9"/>
<keyword evidence="3" id="KW-1185">Reference proteome</keyword>
<dbReference type="KEGG" id="pseo:OM33_15795"/>
<dbReference type="RefSeq" id="WP_040134965.1">
    <property type="nucleotide sequence ID" value="NZ_CP009889.1"/>
</dbReference>
<evidence type="ECO:0000256" key="1">
    <source>
        <dbReference type="SAM" id="SignalP"/>
    </source>
</evidence>
<dbReference type="HOGENOM" id="CLU_1739008_0_0_6"/>
<dbReference type="EMBL" id="CP009889">
    <property type="protein sequence ID" value="AIY66605.1"/>
    <property type="molecule type" value="Genomic_DNA"/>
</dbReference>